<proteinExistence type="predicted"/>
<name>A0ABP9PHP9_9ACTN</name>
<reference evidence="2" key="1">
    <citation type="journal article" date="2019" name="Int. J. Syst. Evol. Microbiol.">
        <title>The Global Catalogue of Microorganisms (GCM) 10K type strain sequencing project: providing services to taxonomists for standard genome sequencing and annotation.</title>
        <authorList>
            <consortium name="The Broad Institute Genomics Platform"/>
            <consortium name="The Broad Institute Genome Sequencing Center for Infectious Disease"/>
            <person name="Wu L."/>
            <person name="Ma J."/>
        </authorList>
    </citation>
    <scope>NUCLEOTIDE SEQUENCE [LARGE SCALE GENOMIC DNA]</scope>
    <source>
        <strain evidence="2">JCM 18459</strain>
    </source>
</reference>
<accession>A0ABP9PHP9</accession>
<gene>
    <name evidence="1" type="ORF">GCM10023340_14430</name>
</gene>
<evidence type="ECO:0000313" key="2">
    <source>
        <dbReference type="Proteomes" id="UP001500221"/>
    </source>
</evidence>
<dbReference type="Proteomes" id="UP001500221">
    <property type="component" value="Unassembled WGS sequence"/>
</dbReference>
<evidence type="ECO:0000313" key="1">
    <source>
        <dbReference type="EMBL" id="GAA5145318.1"/>
    </source>
</evidence>
<dbReference type="RefSeq" id="WP_345456267.1">
    <property type="nucleotide sequence ID" value="NZ_BAABKG010000002.1"/>
</dbReference>
<dbReference type="EMBL" id="BAABKG010000002">
    <property type="protein sequence ID" value="GAA5145318.1"/>
    <property type="molecule type" value="Genomic_DNA"/>
</dbReference>
<comment type="caution">
    <text evidence="1">The sequence shown here is derived from an EMBL/GenBank/DDBJ whole genome shotgun (WGS) entry which is preliminary data.</text>
</comment>
<protein>
    <submittedName>
        <fullName evidence="1">Uncharacterized protein</fullName>
    </submittedName>
</protein>
<keyword evidence="2" id="KW-1185">Reference proteome</keyword>
<organism evidence="1 2">
    <name type="scientific">Nocardioides marinquilinus</name>
    <dbReference type="NCBI Taxonomy" id="1210400"/>
    <lineage>
        <taxon>Bacteria</taxon>
        <taxon>Bacillati</taxon>
        <taxon>Actinomycetota</taxon>
        <taxon>Actinomycetes</taxon>
        <taxon>Propionibacteriales</taxon>
        <taxon>Nocardioidaceae</taxon>
        <taxon>Nocardioides</taxon>
    </lineage>
</organism>
<sequence length="184" mass="19700">MDARGVDRATALVCGPPTVLTEQLVLALADGGYDVHTSAARSGDRHDRDGTAEETALVAAVAGHARPLGFAVVDLTDGATRARTLEAVVAVMNGGPPARLVLVVDGRRSARRPRLGAEPHVEVTRLVRHRLRPADRDPDVARRLARDVVGSPRARVVHEPRRAGRVAALAHPVARRSVVGRWSW</sequence>